<evidence type="ECO:0000313" key="2">
    <source>
        <dbReference type="Proteomes" id="UP000271889"/>
    </source>
</evidence>
<gene>
    <name evidence="1" type="ORF">CGOC_LOCUS1375</name>
</gene>
<sequence length="119" mass="13938">MTGLFYKGYRKTLEVEDMFEPLPEHESAAATERLTRFPSTTLRLQAHPFSMKFKVMMRESNLSLSYVCFRHVRLLQSMGTRTRNGYEGQSTAELDDCYSKDVLERDRTVWNIAIYRGNI</sequence>
<evidence type="ECO:0000313" key="1">
    <source>
        <dbReference type="EMBL" id="VDK48805.1"/>
    </source>
</evidence>
<keyword evidence="2" id="KW-1185">Reference proteome</keyword>
<name>A0A3P6R5V3_CYLGO</name>
<dbReference type="AlphaFoldDB" id="A0A3P6R5V3"/>
<dbReference type="Proteomes" id="UP000271889">
    <property type="component" value="Unassembled WGS sequence"/>
</dbReference>
<dbReference type="OrthoDB" id="6500128at2759"/>
<protein>
    <submittedName>
        <fullName evidence="1">Uncharacterized protein</fullName>
    </submittedName>
</protein>
<proteinExistence type="predicted"/>
<organism evidence="1 2">
    <name type="scientific">Cylicostephanus goldi</name>
    <name type="common">Nematode worm</name>
    <dbReference type="NCBI Taxonomy" id="71465"/>
    <lineage>
        <taxon>Eukaryota</taxon>
        <taxon>Metazoa</taxon>
        <taxon>Ecdysozoa</taxon>
        <taxon>Nematoda</taxon>
        <taxon>Chromadorea</taxon>
        <taxon>Rhabditida</taxon>
        <taxon>Rhabditina</taxon>
        <taxon>Rhabditomorpha</taxon>
        <taxon>Strongyloidea</taxon>
        <taxon>Strongylidae</taxon>
        <taxon>Cylicostephanus</taxon>
    </lineage>
</organism>
<reference evidence="1 2" key="1">
    <citation type="submission" date="2018-11" db="EMBL/GenBank/DDBJ databases">
        <authorList>
            <consortium name="Pathogen Informatics"/>
        </authorList>
    </citation>
    <scope>NUCLEOTIDE SEQUENCE [LARGE SCALE GENOMIC DNA]</scope>
</reference>
<dbReference type="EMBL" id="UYRV01002516">
    <property type="protein sequence ID" value="VDK48805.1"/>
    <property type="molecule type" value="Genomic_DNA"/>
</dbReference>
<accession>A0A3P6R5V3</accession>